<dbReference type="EMBL" id="CAJFDH010000002">
    <property type="protein sequence ID" value="CAD5212607.1"/>
    <property type="molecule type" value="Genomic_DNA"/>
</dbReference>
<feature type="compositionally biased region" description="Polar residues" evidence="1">
    <location>
        <begin position="1"/>
        <end position="21"/>
    </location>
</feature>
<dbReference type="AlphaFoldDB" id="A0A811K986"/>
<comment type="caution">
    <text evidence="2">The sequence shown here is derived from an EMBL/GenBank/DDBJ whole genome shotgun (WGS) entry which is preliminary data.</text>
</comment>
<proteinExistence type="predicted"/>
<gene>
    <name evidence="2" type="ORF">BOKJ2_LOCUS4408</name>
</gene>
<dbReference type="EMBL" id="CAJFCW020000002">
    <property type="protein sequence ID" value="CAG9096881.1"/>
    <property type="molecule type" value="Genomic_DNA"/>
</dbReference>
<evidence type="ECO:0000313" key="3">
    <source>
        <dbReference type="Proteomes" id="UP000614601"/>
    </source>
</evidence>
<accession>A0A811K986</accession>
<reference evidence="2" key="1">
    <citation type="submission" date="2020-09" db="EMBL/GenBank/DDBJ databases">
        <authorList>
            <person name="Kikuchi T."/>
        </authorList>
    </citation>
    <scope>NUCLEOTIDE SEQUENCE</scope>
    <source>
        <strain evidence="2">SH1</strain>
    </source>
</reference>
<evidence type="ECO:0000256" key="1">
    <source>
        <dbReference type="SAM" id="MobiDB-lite"/>
    </source>
</evidence>
<protein>
    <submittedName>
        <fullName evidence="2">Uncharacterized protein</fullName>
    </submittedName>
</protein>
<name>A0A811K986_9BILA</name>
<feature type="region of interest" description="Disordered" evidence="1">
    <location>
        <begin position="1"/>
        <end position="35"/>
    </location>
</feature>
<sequence length="89" mass="9937">MKQDSLSTTSQKLLHSNSQTSTDHRSVVPSKVPSLPQQDFYNYFKQTATELPSRPVSQLSGSTFIDGISLHTTDFPVERPNTNAQTRKV</sequence>
<keyword evidence="3" id="KW-1185">Reference proteome</keyword>
<organism evidence="2 3">
    <name type="scientific">Bursaphelenchus okinawaensis</name>
    <dbReference type="NCBI Taxonomy" id="465554"/>
    <lineage>
        <taxon>Eukaryota</taxon>
        <taxon>Metazoa</taxon>
        <taxon>Ecdysozoa</taxon>
        <taxon>Nematoda</taxon>
        <taxon>Chromadorea</taxon>
        <taxon>Rhabditida</taxon>
        <taxon>Tylenchina</taxon>
        <taxon>Tylenchomorpha</taxon>
        <taxon>Aphelenchoidea</taxon>
        <taxon>Aphelenchoididae</taxon>
        <taxon>Bursaphelenchus</taxon>
    </lineage>
</organism>
<dbReference type="Proteomes" id="UP000783686">
    <property type="component" value="Unassembled WGS sequence"/>
</dbReference>
<dbReference type="Proteomes" id="UP000614601">
    <property type="component" value="Unassembled WGS sequence"/>
</dbReference>
<evidence type="ECO:0000313" key="2">
    <source>
        <dbReference type="EMBL" id="CAD5212607.1"/>
    </source>
</evidence>